<dbReference type="PANTHER" id="PTHR14340:SF9">
    <property type="entry name" value="FIBRONECTIN TYPE-III DOMAIN-CONTAINING PROTEIN"/>
    <property type="match status" value="1"/>
</dbReference>
<evidence type="ECO:0008006" key="4">
    <source>
        <dbReference type="Google" id="ProtNLM"/>
    </source>
</evidence>
<dbReference type="AlphaFoldDB" id="A0A9D4MM94"/>
<sequence>MVDTGNYLVTVENEHGRDSADIPVLVIDKPGPPDGPLEVSDAFADSCQLAWKPPQDKGN</sequence>
<reference evidence="2" key="1">
    <citation type="journal article" date="2019" name="bioRxiv">
        <title>The Genome of the Zebra Mussel, Dreissena polymorpha: A Resource for Invasive Species Research.</title>
        <authorList>
            <person name="McCartney M.A."/>
            <person name="Auch B."/>
            <person name="Kono T."/>
            <person name="Mallez S."/>
            <person name="Zhang Y."/>
            <person name="Obille A."/>
            <person name="Becker A."/>
            <person name="Abrahante J.E."/>
            <person name="Garbe J."/>
            <person name="Badalamenti J.P."/>
            <person name="Herman A."/>
            <person name="Mangelson H."/>
            <person name="Liachko I."/>
            <person name="Sullivan S."/>
            <person name="Sone E.D."/>
            <person name="Koren S."/>
            <person name="Silverstein K.A.T."/>
            <person name="Beckman K.B."/>
            <person name="Gohl D.M."/>
        </authorList>
    </citation>
    <scope>NUCLEOTIDE SEQUENCE</scope>
    <source>
        <strain evidence="2">Duluth1</strain>
        <tissue evidence="2">Whole animal</tissue>
    </source>
</reference>
<dbReference type="Proteomes" id="UP000828390">
    <property type="component" value="Unassembled WGS sequence"/>
</dbReference>
<gene>
    <name evidence="2" type="ORF">DPMN_001736</name>
</gene>
<comment type="caution">
    <text evidence="2">The sequence shown here is derived from an EMBL/GenBank/DDBJ whole genome shotgun (WGS) entry which is preliminary data.</text>
</comment>
<proteinExistence type="predicted"/>
<dbReference type="Gene3D" id="2.60.40.10">
    <property type="entry name" value="Immunoglobulins"/>
    <property type="match status" value="1"/>
</dbReference>
<keyword evidence="1" id="KW-0393">Immunoglobulin domain</keyword>
<organism evidence="2 3">
    <name type="scientific">Dreissena polymorpha</name>
    <name type="common">Zebra mussel</name>
    <name type="synonym">Mytilus polymorpha</name>
    <dbReference type="NCBI Taxonomy" id="45954"/>
    <lineage>
        <taxon>Eukaryota</taxon>
        <taxon>Metazoa</taxon>
        <taxon>Spiralia</taxon>
        <taxon>Lophotrochozoa</taxon>
        <taxon>Mollusca</taxon>
        <taxon>Bivalvia</taxon>
        <taxon>Autobranchia</taxon>
        <taxon>Heteroconchia</taxon>
        <taxon>Euheterodonta</taxon>
        <taxon>Imparidentia</taxon>
        <taxon>Neoheterodontei</taxon>
        <taxon>Myida</taxon>
        <taxon>Dreissenoidea</taxon>
        <taxon>Dreissenidae</taxon>
        <taxon>Dreissena</taxon>
    </lineage>
</organism>
<dbReference type="InterPro" id="IPR013783">
    <property type="entry name" value="Ig-like_fold"/>
</dbReference>
<evidence type="ECO:0000313" key="2">
    <source>
        <dbReference type="EMBL" id="KAH3877857.1"/>
    </source>
</evidence>
<accession>A0A9D4MM94</accession>
<evidence type="ECO:0000313" key="3">
    <source>
        <dbReference type="Proteomes" id="UP000828390"/>
    </source>
</evidence>
<protein>
    <recommendedName>
        <fullName evidence="4">Fibronectin type-III domain-containing protein</fullName>
    </recommendedName>
</protein>
<reference evidence="2" key="2">
    <citation type="submission" date="2020-11" db="EMBL/GenBank/DDBJ databases">
        <authorList>
            <person name="McCartney M.A."/>
            <person name="Auch B."/>
            <person name="Kono T."/>
            <person name="Mallez S."/>
            <person name="Becker A."/>
            <person name="Gohl D.M."/>
            <person name="Silverstein K.A.T."/>
            <person name="Koren S."/>
            <person name="Bechman K.B."/>
            <person name="Herman A."/>
            <person name="Abrahante J.E."/>
            <person name="Garbe J."/>
        </authorList>
    </citation>
    <scope>NUCLEOTIDE SEQUENCE</scope>
    <source>
        <strain evidence="2">Duluth1</strain>
        <tissue evidence="2">Whole animal</tissue>
    </source>
</reference>
<dbReference type="PANTHER" id="PTHR14340">
    <property type="entry name" value="MICROFIBRIL-ASSOCIATED GLYCOPROTEIN 3"/>
    <property type="match status" value="1"/>
</dbReference>
<keyword evidence="3" id="KW-1185">Reference proteome</keyword>
<dbReference type="EMBL" id="JAIWYP010000001">
    <property type="protein sequence ID" value="KAH3877857.1"/>
    <property type="molecule type" value="Genomic_DNA"/>
</dbReference>
<evidence type="ECO:0000256" key="1">
    <source>
        <dbReference type="ARBA" id="ARBA00023319"/>
    </source>
</evidence>
<name>A0A9D4MM94_DREPO</name>